<keyword evidence="1" id="KW-0378">Hydrolase</keyword>
<organism evidence="1">
    <name type="scientific">uncultured Caudovirales phage</name>
    <dbReference type="NCBI Taxonomy" id="2100421"/>
    <lineage>
        <taxon>Viruses</taxon>
        <taxon>Duplodnaviria</taxon>
        <taxon>Heunggongvirae</taxon>
        <taxon>Uroviricota</taxon>
        <taxon>Caudoviricetes</taxon>
        <taxon>Peduoviridae</taxon>
        <taxon>Maltschvirus</taxon>
        <taxon>Maltschvirus maltsch</taxon>
    </lineage>
</organism>
<dbReference type="InterPro" id="IPR011604">
    <property type="entry name" value="PDDEXK-like_dom_sf"/>
</dbReference>
<protein>
    <submittedName>
        <fullName evidence="1">Putative exonuclease</fullName>
    </submittedName>
</protein>
<reference evidence="1" key="1">
    <citation type="submission" date="2017-06" db="EMBL/GenBank/DDBJ databases">
        <title>Novel phages from South African skin metaviromes.</title>
        <authorList>
            <person name="van Zyl L.J."/>
            <person name="Abrahams Y."/>
            <person name="Stander E.A."/>
            <person name="Kirby B.M."/>
            <person name="Clavaud C."/>
            <person name="Farcet C."/>
            <person name="Breton L."/>
            <person name="Trindade M.I."/>
        </authorList>
    </citation>
    <scope>NUCLEOTIDE SEQUENCE</scope>
</reference>
<gene>
    <name evidence="1" type="ORF">7S3_41</name>
</gene>
<dbReference type="GO" id="GO:0004527">
    <property type="term" value="F:exonuclease activity"/>
    <property type="evidence" value="ECO:0007669"/>
    <property type="project" value="UniProtKB-KW"/>
</dbReference>
<evidence type="ECO:0000313" key="1">
    <source>
        <dbReference type="EMBL" id="ASN69219.1"/>
    </source>
</evidence>
<keyword evidence="1" id="KW-0269">Exonuclease</keyword>
<dbReference type="Gene3D" id="3.90.320.10">
    <property type="match status" value="1"/>
</dbReference>
<proteinExistence type="predicted"/>
<accession>A0A2H4J3W2</accession>
<name>A0A2H4J3W2_9CAUD</name>
<keyword evidence="1" id="KW-0540">Nuclease</keyword>
<sequence>MTDHTIARNHWGQPWVTTDGQPLHYDGKRKTPTNAVGYTRVSTLAGILDDKSGLIDWSSANAAVGVVKDRSLFAQVASLVQKHGDPWSVPEAKRQLKPVVEAAQKRAGSDEASGLGTSFHEFSEVLDQGGSIEFAPAEMVPWLRAYEVATENLEVVDCEPFVVCDELKAAGSLDRLYRLPDGRVVVGDIKSGKSDNQYPLKVMTQVAVYANSVRYDQASGERQPLHPDLDPSVGLLVHAPIRTGRPRCTVYELDLVAGLRLARLAVEVREARKVGKLEVLV</sequence>
<dbReference type="EMBL" id="MF417887">
    <property type="protein sequence ID" value="ASN69219.1"/>
    <property type="molecule type" value="Genomic_DNA"/>
</dbReference>